<evidence type="ECO:0000313" key="4">
    <source>
        <dbReference type="EMBL" id="ACI68097.1"/>
    </source>
</evidence>
<reference evidence="4" key="1">
    <citation type="submission" date="2008-10" db="EMBL/GenBank/DDBJ databases">
        <authorList>
            <consortium name="cGRASP (B.F. Koop &amp; W.S. Davidson)"/>
            <person name="Leong J."/>
            <person name="von Schalburg K."/>
            <person name="Cooper G."/>
            <person name="Moore R."/>
            <person name="Holt R."/>
            <person name="Davidson W.S."/>
            <person name="Koop B.F."/>
        </authorList>
    </citation>
    <scope>NUCLEOTIDE SEQUENCE</scope>
    <source>
        <tissue evidence="4">Thymus</tissue>
    </source>
</reference>
<dbReference type="PANTHER" id="PTHR10497">
    <property type="entry name" value="60S RIBOSOMAL PROTEIN L27"/>
    <property type="match status" value="1"/>
</dbReference>
<evidence type="ECO:0000256" key="2">
    <source>
        <dbReference type="ARBA" id="ARBA00022980"/>
    </source>
</evidence>
<sequence length="141" mass="16503">MERQVGKSIYNKDRVVIILTGKYAGRKAIILKSHEDGTKERPYSHLIVGGVDRYPKKITKDMGKTKVEKKSRFSVFVKTINSNHVLPTRYCTKVDVDMRKVDSKALLSLRNRRKLKAQIKTNMNKKFHSTQSKYIFRKLRF</sequence>
<evidence type="ECO:0000256" key="1">
    <source>
        <dbReference type="ARBA" id="ARBA00009124"/>
    </source>
</evidence>
<dbReference type="GO" id="GO:0003735">
    <property type="term" value="F:structural constituent of ribosome"/>
    <property type="evidence" value="ECO:0007669"/>
    <property type="project" value="InterPro"/>
</dbReference>
<dbReference type="InterPro" id="IPR038655">
    <property type="entry name" value="Ribosomal_eL27_sf"/>
</dbReference>
<dbReference type="InterPro" id="IPR008991">
    <property type="entry name" value="Translation_prot_SH3-like_sf"/>
</dbReference>
<protein>
    <submittedName>
        <fullName evidence="4">60S ribosomal protein L27</fullName>
    </submittedName>
</protein>
<dbReference type="GO" id="GO:0006412">
    <property type="term" value="P:translation"/>
    <property type="evidence" value="ECO:0007669"/>
    <property type="project" value="InterPro"/>
</dbReference>
<name>B5XB77_SALSA</name>
<accession>B5XB77</accession>
<dbReference type="EMBL" id="BT048296">
    <property type="protein sequence ID" value="ACI68097.1"/>
    <property type="molecule type" value="mRNA"/>
</dbReference>
<dbReference type="CDD" id="cd06090">
    <property type="entry name" value="KOW_RPL27"/>
    <property type="match status" value="1"/>
</dbReference>
<comment type="similarity">
    <text evidence="1">Belongs to the eukaryotic ribosomal protein eL27 family.</text>
</comment>
<proteinExistence type="evidence at transcript level"/>
<reference evidence="4" key="3">
    <citation type="submission" date="2010-08" db="EMBL/GenBank/DDBJ databases">
        <authorList>
            <consortium name="cGRASP (B.F. Koop &amp; W.S. Davidson)"/>
        </authorList>
    </citation>
    <scope>NUCLEOTIDE SEQUENCE</scope>
    <source>
        <tissue evidence="4">Thymus</tissue>
    </source>
</reference>
<dbReference type="Pfam" id="PF01777">
    <property type="entry name" value="Ribosomal_L27e"/>
    <property type="match status" value="1"/>
</dbReference>
<dbReference type="GO" id="GO:1990904">
    <property type="term" value="C:ribonucleoprotein complex"/>
    <property type="evidence" value="ECO:0007669"/>
    <property type="project" value="UniProtKB-KW"/>
</dbReference>
<dbReference type="SUPFAM" id="SSF50104">
    <property type="entry name" value="Translation proteins SH3-like domain"/>
    <property type="match status" value="1"/>
</dbReference>
<keyword evidence="3" id="KW-0687">Ribonucleoprotein</keyword>
<evidence type="ECO:0000256" key="3">
    <source>
        <dbReference type="ARBA" id="ARBA00023274"/>
    </source>
</evidence>
<dbReference type="InterPro" id="IPR041991">
    <property type="entry name" value="Ribosomal_eL27_KOW"/>
</dbReference>
<keyword evidence="2 4" id="KW-0689">Ribosomal protein</keyword>
<dbReference type="Gene3D" id="2.30.30.770">
    <property type="match status" value="1"/>
</dbReference>
<dbReference type="GO" id="GO:0005840">
    <property type="term" value="C:ribosome"/>
    <property type="evidence" value="ECO:0007669"/>
    <property type="project" value="UniProtKB-KW"/>
</dbReference>
<dbReference type="AlphaFoldDB" id="B5XB77"/>
<dbReference type="InterPro" id="IPR001141">
    <property type="entry name" value="Ribosomal_eL27"/>
</dbReference>
<organism evidence="4">
    <name type="scientific">Salmo salar</name>
    <name type="common">Atlantic salmon</name>
    <dbReference type="NCBI Taxonomy" id="8030"/>
    <lineage>
        <taxon>Eukaryota</taxon>
        <taxon>Metazoa</taxon>
        <taxon>Chordata</taxon>
        <taxon>Craniata</taxon>
        <taxon>Vertebrata</taxon>
        <taxon>Euteleostomi</taxon>
        <taxon>Actinopterygii</taxon>
        <taxon>Neopterygii</taxon>
        <taxon>Teleostei</taxon>
        <taxon>Protacanthopterygii</taxon>
        <taxon>Salmoniformes</taxon>
        <taxon>Salmonidae</taxon>
        <taxon>Salmoninae</taxon>
        <taxon>Salmo</taxon>
    </lineage>
</organism>
<gene>
    <name evidence="4" type="primary">RL17</name>
</gene>
<reference evidence="4" key="2">
    <citation type="journal article" date="2010" name="BMC Genomics">
        <title>Salmo salar and Esox lucius full-length cDNA sequences reveal changes in evolutionary pressures on a post-tetraploidization genome.</title>
        <authorList>
            <person name="Leong J.S."/>
            <person name="Jantzen S.G."/>
            <person name="von Schalburg K.R."/>
            <person name="Cooper G.A."/>
            <person name="Messmer A.M."/>
            <person name="Liao N.Y."/>
            <person name="Munro S."/>
            <person name="Moore R."/>
            <person name="Holt R.A."/>
            <person name="Jones S.J."/>
            <person name="Davidson W.S."/>
            <person name="Koop B.F."/>
        </authorList>
    </citation>
    <scope>NUCLEOTIDE SEQUENCE</scope>
    <source>
        <tissue evidence="4">Thymus</tissue>
    </source>
</reference>